<evidence type="ECO:0000313" key="2">
    <source>
        <dbReference type="Proteomes" id="UP001374535"/>
    </source>
</evidence>
<dbReference type="AlphaFoldDB" id="A0AAQ3SEH1"/>
<dbReference type="Proteomes" id="UP001374535">
    <property type="component" value="Chromosome 1"/>
</dbReference>
<keyword evidence="2" id="KW-1185">Reference proteome</keyword>
<sequence length="101" mass="10451">MAALDKVLVGLGVVEAADDGPDSLRRRVDSLGKEGGALARCHGVGVVLHDRGYEVGELLRSQPGWGLQVAAGRVRLSGILLCAGGVGSVHSERRVGKRVAN</sequence>
<protein>
    <submittedName>
        <fullName evidence="1">Uncharacterized protein</fullName>
    </submittedName>
</protein>
<dbReference type="EMBL" id="CP144700">
    <property type="protein sequence ID" value="WVZ25486.1"/>
    <property type="molecule type" value="Genomic_DNA"/>
</dbReference>
<accession>A0AAQ3SEH1</accession>
<organism evidence="1 2">
    <name type="scientific">Vigna mungo</name>
    <name type="common">Black gram</name>
    <name type="synonym">Phaseolus mungo</name>
    <dbReference type="NCBI Taxonomy" id="3915"/>
    <lineage>
        <taxon>Eukaryota</taxon>
        <taxon>Viridiplantae</taxon>
        <taxon>Streptophyta</taxon>
        <taxon>Embryophyta</taxon>
        <taxon>Tracheophyta</taxon>
        <taxon>Spermatophyta</taxon>
        <taxon>Magnoliopsida</taxon>
        <taxon>eudicotyledons</taxon>
        <taxon>Gunneridae</taxon>
        <taxon>Pentapetalae</taxon>
        <taxon>rosids</taxon>
        <taxon>fabids</taxon>
        <taxon>Fabales</taxon>
        <taxon>Fabaceae</taxon>
        <taxon>Papilionoideae</taxon>
        <taxon>50 kb inversion clade</taxon>
        <taxon>NPAAA clade</taxon>
        <taxon>indigoferoid/millettioid clade</taxon>
        <taxon>Phaseoleae</taxon>
        <taxon>Vigna</taxon>
    </lineage>
</organism>
<name>A0AAQ3SEH1_VIGMU</name>
<proteinExistence type="predicted"/>
<evidence type="ECO:0000313" key="1">
    <source>
        <dbReference type="EMBL" id="WVZ25486.1"/>
    </source>
</evidence>
<gene>
    <name evidence="1" type="ORF">V8G54_004030</name>
</gene>
<reference evidence="1 2" key="1">
    <citation type="journal article" date="2023" name="Life. Sci Alliance">
        <title>Evolutionary insights into 3D genome organization and epigenetic landscape of Vigna mungo.</title>
        <authorList>
            <person name="Junaid A."/>
            <person name="Singh B."/>
            <person name="Bhatia S."/>
        </authorList>
    </citation>
    <scope>NUCLEOTIDE SEQUENCE [LARGE SCALE GENOMIC DNA]</scope>
    <source>
        <strain evidence="1">Urdbean</strain>
    </source>
</reference>